<proteinExistence type="predicted"/>
<gene>
    <name evidence="2" type="ORF">DL240_02960</name>
</gene>
<dbReference type="Pfam" id="PF13649">
    <property type="entry name" value="Methyltransf_25"/>
    <property type="match status" value="1"/>
</dbReference>
<dbReference type="InterPro" id="IPR029063">
    <property type="entry name" value="SAM-dependent_MTases_sf"/>
</dbReference>
<organism evidence="2 3">
    <name type="scientific">Lujinxingia litoralis</name>
    <dbReference type="NCBI Taxonomy" id="2211119"/>
    <lineage>
        <taxon>Bacteria</taxon>
        <taxon>Deltaproteobacteria</taxon>
        <taxon>Bradymonadales</taxon>
        <taxon>Lujinxingiaceae</taxon>
        <taxon>Lujinxingia</taxon>
    </lineage>
</organism>
<dbReference type="InterPro" id="IPR041698">
    <property type="entry name" value="Methyltransf_25"/>
</dbReference>
<dbReference type="Gene3D" id="3.40.50.150">
    <property type="entry name" value="Vaccinia Virus protein VP39"/>
    <property type="match status" value="1"/>
</dbReference>
<dbReference type="Proteomes" id="UP000249169">
    <property type="component" value="Unassembled WGS sequence"/>
</dbReference>
<keyword evidence="3" id="KW-1185">Reference proteome</keyword>
<accession>A0A328C9N8</accession>
<protein>
    <recommendedName>
        <fullName evidence="1">Methyltransferase domain-containing protein</fullName>
    </recommendedName>
</protein>
<dbReference type="OrthoDB" id="5499187at2"/>
<evidence type="ECO:0000313" key="3">
    <source>
        <dbReference type="Proteomes" id="UP000249169"/>
    </source>
</evidence>
<comment type="caution">
    <text evidence="2">The sequence shown here is derived from an EMBL/GenBank/DDBJ whole genome shotgun (WGS) entry which is preliminary data.</text>
</comment>
<evidence type="ECO:0000313" key="2">
    <source>
        <dbReference type="EMBL" id="RAL25185.1"/>
    </source>
</evidence>
<dbReference type="AlphaFoldDB" id="A0A328C9N8"/>
<name>A0A328C9N8_9DELT</name>
<dbReference type="RefSeq" id="WP_111728357.1">
    <property type="nucleotide sequence ID" value="NZ_QHKO01000001.1"/>
</dbReference>
<sequence length="272" mass="30211">MSQTAENPMVGAHRQVVERLWTVPLLDACADALPEVEGSTALSVESRCGEVVARWLKRLPEDTRLMALDSSSAMLDAARERVAESDQRRVFFVQQRGNALAYADGVFGATVCLHGLVTRRQLDEGLAELARVCASGGSVVAAAPTSASFPQFYDLLDEALRALGLHDVLERLGELRERTLITASDLAQLSRKRGLHEVELEQVRWELSFSGGRDFLYSPLIQETFFPHWSGAIRASERDAVLRYVARAIDTYWRDGTVNTQVEAVLLRARRV</sequence>
<feature type="domain" description="Methyltransferase" evidence="1">
    <location>
        <begin position="49"/>
        <end position="137"/>
    </location>
</feature>
<evidence type="ECO:0000259" key="1">
    <source>
        <dbReference type="Pfam" id="PF13649"/>
    </source>
</evidence>
<reference evidence="2 3" key="1">
    <citation type="submission" date="2018-05" db="EMBL/GenBank/DDBJ databases">
        <title>Lujinxingia marina gen. nov. sp. nov., a new facultative anaerobic member of the class Deltaproteobacteria, and proposal of Lujinxingaceae fam. nov.</title>
        <authorList>
            <person name="Li C.-M."/>
        </authorList>
    </citation>
    <scope>NUCLEOTIDE SEQUENCE [LARGE SCALE GENOMIC DNA]</scope>
    <source>
        <strain evidence="2 3">B210</strain>
    </source>
</reference>
<dbReference type="SUPFAM" id="SSF53335">
    <property type="entry name" value="S-adenosyl-L-methionine-dependent methyltransferases"/>
    <property type="match status" value="1"/>
</dbReference>
<dbReference type="EMBL" id="QHKO01000001">
    <property type="protein sequence ID" value="RAL25185.1"/>
    <property type="molecule type" value="Genomic_DNA"/>
</dbReference>